<evidence type="ECO:0000256" key="1">
    <source>
        <dbReference type="SAM" id="SignalP"/>
    </source>
</evidence>
<sequence length="231" mass="25580">MKKIIHLTLALVLVLLTGCSSLTPTATDLATTDALTNKPLHEVDYDTDKKGVQWVSKSIVPHYYKALLVPKVELKRDSTQDKQIPESVLEKLANEITGHLRQEISPSMKLVDKAGENVAQVNIRISRATTEPEDLKLTEIIPIGAVIGSVKMALGTRDKNVRIIIETQIVDSVTLKPLAERVAVIKASGVLENSSSHLNYEQIRTNVDNFVQETRMFIFSAAYEAHQDALK</sequence>
<organism evidence="2 3">
    <name type="scientific">Shewanella psychrophila</name>
    <dbReference type="NCBI Taxonomy" id="225848"/>
    <lineage>
        <taxon>Bacteria</taxon>
        <taxon>Pseudomonadati</taxon>
        <taxon>Pseudomonadota</taxon>
        <taxon>Gammaproteobacteria</taxon>
        <taxon>Alteromonadales</taxon>
        <taxon>Shewanellaceae</taxon>
        <taxon>Shewanella</taxon>
    </lineage>
</organism>
<dbReference type="Pfam" id="PF11769">
    <property type="entry name" value="DUF3313"/>
    <property type="match status" value="1"/>
</dbReference>
<dbReference type="RefSeq" id="WP_077752511.1">
    <property type="nucleotide sequence ID" value="NZ_CP014782.1"/>
</dbReference>
<evidence type="ECO:0000313" key="2">
    <source>
        <dbReference type="EMBL" id="AQS37330.1"/>
    </source>
</evidence>
<dbReference type="AlphaFoldDB" id="A0A1S6HP85"/>
<protein>
    <recommendedName>
        <fullName evidence="4">DUF3313 domain-containing protein</fullName>
    </recommendedName>
</protein>
<dbReference type="PROSITE" id="PS51257">
    <property type="entry name" value="PROKAR_LIPOPROTEIN"/>
    <property type="match status" value="1"/>
</dbReference>
<feature type="signal peptide" evidence="1">
    <location>
        <begin position="1"/>
        <end position="26"/>
    </location>
</feature>
<keyword evidence="3" id="KW-1185">Reference proteome</keyword>
<dbReference type="InterPro" id="IPR021747">
    <property type="entry name" value="DUF3313"/>
</dbReference>
<dbReference type="OrthoDB" id="5813467at2"/>
<name>A0A1S6HP85_9GAMM</name>
<dbReference type="Proteomes" id="UP000189545">
    <property type="component" value="Chromosome"/>
</dbReference>
<reference evidence="2 3" key="1">
    <citation type="submission" date="2016-03" db="EMBL/GenBank/DDBJ databases">
        <title>Complete genome sequence of Shewanella psychrophila WP2, a deep sea bacterium isolated from west Pacific sediment.</title>
        <authorList>
            <person name="Xu G."/>
            <person name="Jian H."/>
        </authorList>
    </citation>
    <scope>NUCLEOTIDE SEQUENCE [LARGE SCALE GENOMIC DNA]</scope>
    <source>
        <strain evidence="2 3">WP2</strain>
    </source>
</reference>
<proteinExistence type="predicted"/>
<accession>A0A1S6HP85</accession>
<dbReference type="STRING" id="225848.Sps_02172"/>
<gene>
    <name evidence="2" type="ORF">Sps_02172</name>
</gene>
<dbReference type="EMBL" id="CP014782">
    <property type="protein sequence ID" value="AQS37330.1"/>
    <property type="molecule type" value="Genomic_DNA"/>
</dbReference>
<feature type="chain" id="PRO_5012639299" description="DUF3313 domain-containing protein" evidence="1">
    <location>
        <begin position="27"/>
        <end position="231"/>
    </location>
</feature>
<dbReference type="KEGG" id="spsw:Sps_02172"/>
<evidence type="ECO:0008006" key="4">
    <source>
        <dbReference type="Google" id="ProtNLM"/>
    </source>
</evidence>
<evidence type="ECO:0000313" key="3">
    <source>
        <dbReference type="Proteomes" id="UP000189545"/>
    </source>
</evidence>
<keyword evidence="1" id="KW-0732">Signal</keyword>